<comment type="caution">
    <text evidence="2">The sequence shown here is derived from an EMBL/GenBank/DDBJ whole genome shotgun (WGS) entry which is preliminary data.</text>
</comment>
<dbReference type="Gene3D" id="3.30.950.30">
    <property type="entry name" value="Schlafen, AAA domain"/>
    <property type="match status" value="1"/>
</dbReference>
<dbReference type="InterPro" id="IPR038461">
    <property type="entry name" value="Schlafen_AlbA_2_dom_sf"/>
</dbReference>
<dbReference type="RefSeq" id="WP_307480399.1">
    <property type="nucleotide sequence ID" value="NZ_JAUSUB010000051.1"/>
</dbReference>
<gene>
    <name evidence="2" type="ORF">J2S17_005751</name>
</gene>
<reference evidence="2 3" key="1">
    <citation type="submission" date="2023-07" db="EMBL/GenBank/DDBJ databases">
        <title>Genomic Encyclopedia of Type Strains, Phase IV (KMG-IV): sequencing the most valuable type-strain genomes for metagenomic binning, comparative biology and taxonomic classification.</title>
        <authorList>
            <person name="Goeker M."/>
        </authorList>
    </citation>
    <scope>NUCLEOTIDE SEQUENCE [LARGE SCALE GENOMIC DNA]</scope>
    <source>
        <strain evidence="2 3">DSM 23494</strain>
    </source>
</reference>
<dbReference type="PANTHER" id="PTHR30595:SF6">
    <property type="entry name" value="SCHLAFEN ALBA-2 DOMAIN-CONTAINING PROTEIN"/>
    <property type="match status" value="1"/>
</dbReference>
<evidence type="ECO:0000313" key="2">
    <source>
        <dbReference type="EMBL" id="MDQ0273802.1"/>
    </source>
</evidence>
<dbReference type="Pfam" id="PF04326">
    <property type="entry name" value="SLFN_AlbA_2"/>
    <property type="match status" value="1"/>
</dbReference>
<feature type="domain" description="Schlafen AlbA-2" evidence="1">
    <location>
        <begin position="17"/>
        <end position="142"/>
    </location>
</feature>
<evidence type="ECO:0000313" key="3">
    <source>
        <dbReference type="Proteomes" id="UP001238088"/>
    </source>
</evidence>
<protein>
    <recommendedName>
        <fullName evidence="1">Schlafen AlbA-2 domain-containing protein</fullName>
    </recommendedName>
</protein>
<proteinExistence type="predicted"/>
<dbReference type="Proteomes" id="UP001238088">
    <property type="component" value="Unassembled WGS sequence"/>
</dbReference>
<organism evidence="2 3">
    <name type="scientific">Cytobacillus purgationiresistens</name>
    <dbReference type="NCBI Taxonomy" id="863449"/>
    <lineage>
        <taxon>Bacteria</taxon>
        <taxon>Bacillati</taxon>
        <taxon>Bacillota</taxon>
        <taxon>Bacilli</taxon>
        <taxon>Bacillales</taxon>
        <taxon>Bacillaceae</taxon>
        <taxon>Cytobacillus</taxon>
    </lineage>
</organism>
<accession>A0ABU0ASN8</accession>
<sequence length="296" mass="33803">MIKEQINNLLEEGYECDFLDYKLKQYPPKLNPNFIKDVMAMANSHYDGDKFIIIGVNDDCEIIGIDKNEEFVDSAIYQDIILNYVEPDITIDYFKHIYEGKTLGILKIANDNNNKPYLIKKEIASLKLGSCIIRKGSKNSSANRSDLDKIYNNKENFYISMLNPILRAVNDNEGLAYLQVSIRNHTSLPVTIIGGTLYVLDNQNNIISKHPVYGLDNYVGADFKLALSPMSEKVGDLHLGFTSTDCLRLGLDQYGTTEKEFLFKLRLYDTLNNEYTVDEKNCVVFAKGEFLWKVKV</sequence>
<keyword evidence="3" id="KW-1185">Reference proteome</keyword>
<dbReference type="InterPro" id="IPR007421">
    <property type="entry name" value="Schlafen_AlbA_2_dom"/>
</dbReference>
<evidence type="ECO:0000259" key="1">
    <source>
        <dbReference type="Pfam" id="PF04326"/>
    </source>
</evidence>
<dbReference type="PANTHER" id="PTHR30595">
    <property type="entry name" value="GLPR-RELATED TRANSCRIPTIONAL REPRESSOR"/>
    <property type="match status" value="1"/>
</dbReference>
<dbReference type="EMBL" id="JAUSUB010000051">
    <property type="protein sequence ID" value="MDQ0273802.1"/>
    <property type="molecule type" value="Genomic_DNA"/>
</dbReference>
<name>A0ABU0ASN8_9BACI</name>